<evidence type="ECO:0000259" key="2">
    <source>
        <dbReference type="Pfam" id="PF01757"/>
    </source>
</evidence>
<keyword evidence="1" id="KW-0472">Membrane</keyword>
<sequence>MSSSTWPKRFYSLDAMRGIAAIIIVLSHWVHFVFIGEKKVIPFDKTTFPLYDILKPFYLTGTLGVNFFFLLSGFVFFWLYQKQISERNIDFKTFSIKRIARLYPLHLATLLLVVVLQLIYSQQYGFYFVYSHFDGYHFVLNLLFIQKWGLDNGFSFNGPAWAISVLVFLYLLFFILAYWRKATFLICLLISMIAAILLVADSSEYLNRYLLRGISGFFFGGCIFYVAVYLSPHAEKIRLGFYAATLILWGATLFSFYGADLTVYIKQLGFIGKLFLEGYVHYLLFPISLLSLIFLEMQRGILLKKMAWLGDISYSLFLLHFPLQLMVAILVGYGILDKTLFLNVGFFIGFFAVLIALSYLTYVKFERPMQSYL</sequence>
<dbReference type="EMBL" id="MSLT01000012">
    <property type="protein sequence ID" value="OUD14085.1"/>
    <property type="molecule type" value="Genomic_DNA"/>
</dbReference>
<protein>
    <recommendedName>
        <fullName evidence="2">Acyltransferase 3 domain-containing protein</fullName>
    </recommendedName>
</protein>
<keyword evidence="1" id="KW-0812">Transmembrane</keyword>
<comment type="caution">
    <text evidence="3">The sequence shown here is derived from an EMBL/GenBank/DDBJ whole genome shotgun (WGS) entry which is preliminary data.</text>
</comment>
<feature type="transmembrane region" description="Helical" evidence="1">
    <location>
        <begin position="160"/>
        <end position="179"/>
    </location>
</feature>
<name>A0A251X822_9GAMM</name>
<feature type="transmembrane region" description="Helical" evidence="1">
    <location>
        <begin position="56"/>
        <end position="80"/>
    </location>
</feature>
<feature type="transmembrane region" description="Helical" evidence="1">
    <location>
        <begin position="341"/>
        <end position="363"/>
    </location>
</feature>
<feature type="transmembrane region" description="Helical" evidence="1">
    <location>
        <begin position="184"/>
        <end position="203"/>
    </location>
</feature>
<feature type="domain" description="Acyltransferase 3" evidence="2">
    <location>
        <begin position="11"/>
        <end position="362"/>
    </location>
</feature>
<dbReference type="InterPro" id="IPR050879">
    <property type="entry name" value="Acyltransferase_3"/>
</dbReference>
<dbReference type="PANTHER" id="PTHR23028:SF53">
    <property type="entry name" value="ACYL_TRANSF_3 DOMAIN-CONTAINING PROTEIN"/>
    <property type="match status" value="1"/>
</dbReference>
<dbReference type="InterPro" id="IPR002656">
    <property type="entry name" value="Acyl_transf_3_dom"/>
</dbReference>
<dbReference type="PANTHER" id="PTHR23028">
    <property type="entry name" value="ACETYLTRANSFERASE"/>
    <property type="match status" value="1"/>
</dbReference>
<evidence type="ECO:0000313" key="3">
    <source>
        <dbReference type="EMBL" id="OUD14085.1"/>
    </source>
</evidence>
<dbReference type="AlphaFoldDB" id="A0A251X822"/>
<feature type="transmembrane region" description="Helical" evidence="1">
    <location>
        <begin position="239"/>
        <end position="259"/>
    </location>
</feature>
<feature type="transmembrane region" description="Helical" evidence="1">
    <location>
        <begin position="279"/>
        <end position="295"/>
    </location>
</feature>
<feature type="transmembrane region" description="Helical" evidence="1">
    <location>
        <begin position="316"/>
        <end position="335"/>
    </location>
</feature>
<gene>
    <name evidence="3" type="ORF">TPSD3_07025</name>
</gene>
<dbReference type="Proteomes" id="UP000194798">
    <property type="component" value="Unassembled WGS sequence"/>
</dbReference>
<keyword evidence="1" id="KW-1133">Transmembrane helix</keyword>
<feature type="transmembrane region" description="Helical" evidence="1">
    <location>
        <begin position="101"/>
        <end position="120"/>
    </location>
</feature>
<reference evidence="3 4" key="1">
    <citation type="submission" date="2016-12" db="EMBL/GenBank/DDBJ databases">
        <title>Thioflexothrix psekupsii D3 genome sequencing and assembly.</title>
        <authorList>
            <person name="Fomenkov A."/>
            <person name="Vincze T."/>
            <person name="Grabovich M."/>
            <person name="Anton B.P."/>
            <person name="Dubinina G."/>
            <person name="Orlova M."/>
            <person name="Belousova E."/>
            <person name="Roberts R.J."/>
        </authorList>
    </citation>
    <scope>NUCLEOTIDE SEQUENCE [LARGE SCALE GENOMIC DNA]</scope>
    <source>
        <strain evidence="3">D3</strain>
    </source>
</reference>
<proteinExistence type="predicted"/>
<organism evidence="3 4">
    <name type="scientific">Thioflexithrix psekupsensis</name>
    <dbReference type="NCBI Taxonomy" id="1570016"/>
    <lineage>
        <taxon>Bacteria</taxon>
        <taxon>Pseudomonadati</taxon>
        <taxon>Pseudomonadota</taxon>
        <taxon>Gammaproteobacteria</taxon>
        <taxon>Thiotrichales</taxon>
        <taxon>Thioflexithrix</taxon>
    </lineage>
</organism>
<dbReference type="GO" id="GO:0009103">
    <property type="term" value="P:lipopolysaccharide biosynthetic process"/>
    <property type="evidence" value="ECO:0007669"/>
    <property type="project" value="TreeGrafter"/>
</dbReference>
<dbReference type="Pfam" id="PF01757">
    <property type="entry name" value="Acyl_transf_3"/>
    <property type="match status" value="1"/>
</dbReference>
<feature type="transmembrane region" description="Helical" evidence="1">
    <location>
        <begin position="18"/>
        <end position="36"/>
    </location>
</feature>
<dbReference type="GO" id="GO:0016020">
    <property type="term" value="C:membrane"/>
    <property type="evidence" value="ECO:0007669"/>
    <property type="project" value="TreeGrafter"/>
</dbReference>
<feature type="transmembrane region" description="Helical" evidence="1">
    <location>
        <begin position="209"/>
        <end position="230"/>
    </location>
</feature>
<evidence type="ECO:0000313" key="4">
    <source>
        <dbReference type="Proteomes" id="UP000194798"/>
    </source>
</evidence>
<dbReference type="GO" id="GO:0016747">
    <property type="term" value="F:acyltransferase activity, transferring groups other than amino-acyl groups"/>
    <property type="evidence" value="ECO:0007669"/>
    <property type="project" value="InterPro"/>
</dbReference>
<dbReference type="RefSeq" id="WP_086487868.1">
    <property type="nucleotide sequence ID" value="NZ_MSLT01000012.1"/>
</dbReference>
<accession>A0A251X822</accession>
<evidence type="ECO:0000256" key="1">
    <source>
        <dbReference type="SAM" id="Phobius"/>
    </source>
</evidence>
<keyword evidence="4" id="KW-1185">Reference proteome</keyword>
<dbReference type="OrthoDB" id="9767863at2"/>